<keyword evidence="2" id="KW-1185">Reference proteome</keyword>
<dbReference type="Proteomes" id="UP000789831">
    <property type="component" value="Unassembled WGS sequence"/>
</dbReference>
<accession>A0A9N9GPU1</accession>
<feature type="non-terminal residue" evidence="1">
    <location>
        <position position="1"/>
    </location>
</feature>
<sequence>RKTILPSSLTSDGLVFQIDGRPGDSNFQDHQEALEILNLAGFKDAKINNNPLINLILQHDLNCVADNDPIQSDHLSATFPHPLLYNKDPGIFDTIINRI</sequence>
<dbReference type="EMBL" id="CAJVPL010002856">
    <property type="protein sequence ID" value="CAG8621230.1"/>
    <property type="molecule type" value="Genomic_DNA"/>
</dbReference>
<proteinExistence type="predicted"/>
<comment type="caution">
    <text evidence="1">The sequence shown here is derived from an EMBL/GenBank/DDBJ whole genome shotgun (WGS) entry which is preliminary data.</text>
</comment>
<evidence type="ECO:0000313" key="1">
    <source>
        <dbReference type="EMBL" id="CAG8621230.1"/>
    </source>
</evidence>
<reference evidence="1" key="1">
    <citation type="submission" date="2021-06" db="EMBL/GenBank/DDBJ databases">
        <authorList>
            <person name="Kallberg Y."/>
            <person name="Tangrot J."/>
            <person name="Rosling A."/>
        </authorList>
    </citation>
    <scope>NUCLEOTIDE SEQUENCE</scope>
    <source>
        <strain evidence="1">MT106</strain>
    </source>
</reference>
<organism evidence="1 2">
    <name type="scientific">Ambispora gerdemannii</name>
    <dbReference type="NCBI Taxonomy" id="144530"/>
    <lineage>
        <taxon>Eukaryota</taxon>
        <taxon>Fungi</taxon>
        <taxon>Fungi incertae sedis</taxon>
        <taxon>Mucoromycota</taxon>
        <taxon>Glomeromycotina</taxon>
        <taxon>Glomeromycetes</taxon>
        <taxon>Archaeosporales</taxon>
        <taxon>Ambisporaceae</taxon>
        <taxon>Ambispora</taxon>
    </lineage>
</organism>
<dbReference type="AlphaFoldDB" id="A0A9N9GPU1"/>
<name>A0A9N9GPU1_9GLOM</name>
<gene>
    <name evidence="1" type="ORF">AGERDE_LOCUS10075</name>
</gene>
<evidence type="ECO:0000313" key="2">
    <source>
        <dbReference type="Proteomes" id="UP000789831"/>
    </source>
</evidence>
<protein>
    <submittedName>
        <fullName evidence="1">7413_t:CDS:1</fullName>
    </submittedName>
</protein>